<keyword evidence="2" id="KW-1185">Reference proteome</keyword>
<evidence type="ECO:0000313" key="1">
    <source>
        <dbReference type="EMBL" id="MFC2969888.1"/>
    </source>
</evidence>
<comment type="caution">
    <text evidence="1">The sequence shown here is derived from an EMBL/GenBank/DDBJ whole genome shotgun (WGS) entry which is preliminary data.</text>
</comment>
<accession>A0ABV7ALN9</accession>
<gene>
    <name evidence="1" type="ORF">ACFOES_17460</name>
</gene>
<dbReference type="EMBL" id="JBHRSK010000016">
    <property type="protein sequence ID" value="MFC2969888.1"/>
    <property type="molecule type" value="Genomic_DNA"/>
</dbReference>
<dbReference type="Proteomes" id="UP001595443">
    <property type="component" value="Unassembled WGS sequence"/>
</dbReference>
<protein>
    <submittedName>
        <fullName evidence="1">Uncharacterized protein</fullName>
    </submittedName>
</protein>
<name>A0ABV7ALN9_9RHOB</name>
<organism evidence="1 2">
    <name type="scientific">Acidimangrovimonas pyrenivorans</name>
    <dbReference type="NCBI Taxonomy" id="2030798"/>
    <lineage>
        <taxon>Bacteria</taxon>
        <taxon>Pseudomonadati</taxon>
        <taxon>Pseudomonadota</taxon>
        <taxon>Alphaproteobacteria</taxon>
        <taxon>Rhodobacterales</taxon>
        <taxon>Paracoccaceae</taxon>
        <taxon>Acidimangrovimonas</taxon>
    </lineage>
</organism>
<evidence type="ECO:0000313" key="2">
    <source>
        <dbReference type="Proteomes" id="UP001595443"/>
    </source>
</evidence>
<sequence>MTVTLEAFDAAEIDPAAFSHRDHLAVAFEALRQDEFFAASARIARGLRGLAAKAGAPEKYSATITLAFISLVAERMQEGQDFDAFLAANPELLNGALKRLYSSQRLADPRGRSVALLPDLGAAAA</sequence>
<reference evidence="2" key="1">
    <citation type="journal article" date="2019" name="Int. J. Syst. Evol. Microbiol.">
        <title>The Global Catalogue of Microorganisms (GCM) 10K type strain sequencing project: providing services to taxonomists for standard genome sequencing and annotation.</title>
        <authorList>
            <consortium name="The Broad Institute Genomics Platform"/>
            <consortium name="The Broad Institute Genome Sequencing Center for Infectious Disease"/>
            <person name="Wu L."/>
            <person name="Ma J."/>
        </authorList>
    </citation>
    <scope>NUCLEOTIDE SEQUENCE [LARGE SCALE GENOMIC DNA]</scope>
    <source>
        <strain evidence="2">KCTC 62192</strain>
    </source>
</reference>
<proteinExistence type="predicted"/>
<dbReference type="RefSeq" id="WP_377834649.1">
    <property type="nucleotide sequence ID" value="NZ_JBHRSK010000016.1"/>
</dbReference>